<dbReference type="SUPFAM" id="SSF56672">
    <property type="entry name" value="DNA/RNA polymerases"/>
    <property type="match status" value="1"/>
</dbReference>
<dbReference type="PANTHER" id="PTHR35046:SF9">
    <property type="entry name" value="RNA-DIRECTED DNA POLYMERASE"/>
    <property type="match status" value="1"/>
</dbReference>
<dbReference type="InterPro" id="IPR043128">
    <property type="entry name" value="Rev_trsase/Diguanyl_cyclase"/>
</dbReference>
<reference evidence="6 7" key="1">
    <citation type="submission" date="2024-06" db="EMBL/GenBank/DDBJ databases">
        <title>A chromosome level genome sequence of Diviner's sage (Salvia divinorum).</title>
        <authorList>
            <person name="Ford S.A."/>
            <person name="Ro D.-K."/>
            <person name="Ness R.W."/>
            <person name="Phillips M.A."/>
        </authorList>
    </citation>
    <scope>NUCLEOTIDE SEQUENCE [LARGE SCALE GENOMIC DNA]</scope>
    <source>
        <strain evidence="6">SAF-2024a</strain>
        <tissue evidence="6">Leaf</tissue>
    </source>
</reference>
<keyword evidence="1" id="KW-0645">Protease</keyword>
<feature type="domain" description="Reverse transcriptase/retrotransposon-derived protein RNase H-like" evidence="5">
    <location>
        <begin position="633"/>
        <end position="683"/>
    </location>
</feature>
<evidence type="ECO:0000256" key="3">
    <source>
        <dbReference type="SAM" id="MobiDB-lite"/>
    </source>
</evidence>
<evidence type="ECO:0000256" key="2">
    <source>
        <dbReference type="ARBA" id="ARBA00022750"/>
    </source>
</evidence>
<dbReference type="Pfam" id="PF17919">
    <property type="entry name" value="RT_RNaseH_2"/>
    <property type="match status" value="1"/>
</dbReference>
<dbReference type="Gene3D" id="3.30.70.270">
    <property type="match status" value="1"/>
</dbReference>
<dbReference type="SUPFAM" id="SSF57756">
    <property type="entry name" value="Retrovirus zinc finger-like domains"/>
    <property type="match status" value="1"/>
</dbReference>
<name>A0ABD1FN35_SALDI</name>
<keyword evidence="2" id="KW-0064">Aspartyl protease</keyword>
<dbReference type="EMBL" id="JBEAFC010000014">
    <property type="protein sequence ID" value="KAL1532910.1"/>
    <property type="molecule type" value="Genomic_DNA"/>
</dbReference>
<dbReference type="Proteomes" id="UP001567538">
    <property type="component" value="Unassembled WGS sequence"/>
</dbReference>
<dbReference type="InterPro" id="IPR041577">
    <property type="entry name" value="RT_RNaseH_2"/>
</dbReference>
<dbReference type="FunFam" id="3.30.70.270:FF:000020">
    <property type="entry name" value="Transposon Tf2-6 polyprotein-like Protein"/>
    <property type="match status" value="1"/>
</dbReference>
<evidence type="ECO:0000259" key="4">
    <source>
        <dbReference type="Pfam" id="PF03732"/>
    </source>
</evidence>
<keyword evidence="2" id="KW-0378">Hydrolase</keyword>
<evidence type="ECO:0000256" key="1">
    <source>
        <dbReference type="ARBA" id="ARBA00022670"/>
    </source>
</evidence>
<keyword evidence="7" id="KW-1185">Reference proteome</keyword>
<dbReference type="Pfam" id="PF03732">
    <property type="entry name" value="Retrotrans_gag"/>
    <property type="match status" value="1"/>
</dbReference>
<dbReference type="InterPro" id="IPR043502">
    <property type="entry name" value="DNA/RNA_pol_sf"/>
</dbReference>
<feature type="region of interest" description="Disordered" evidence="3">
    <location>
        <begin position="315"/>
        <end position="334"/>
    </location>
</feature>
<dbReference type="GO" id="GO:0004190">
    <property type="term" value="F:aspartic-type endopeptidase activity"/>
    <property type="evidence" value="ECO:0007669"/>
    <property type="project" value="UniProtKB-KW"/>
</dbReference>
<feature type="domain" description="Retrotransposon gag" evidence="4">
    <location>
        <begin position="91"/>
        <end position="189"/>
    </location>
</feature>
<evidence type="ECO:0000313" key="7">
    <source>
        <dbReference type="Proteomes" id="UP001567538"/>
    </source>
</evidence>
<evidence type="ECO:0000259" key="5">
    <source>
        <dbReference type="Pfam" id="PF17919"/>
    </source>
</evidence>
<protein>
    <recommendedName>
        <fullName evidence="8">Retrotransposon gag domain-containing protein</fullName>
    </recommendedName>
</protein>
<evidence type="ECO:0008006" key="8">
    <source>
        <dbReference type="Google" id="ProtNLM"/>
    </source>
</evidence>
<dbReference type="InterPro" id="IPR005162">
    <property type="entry name" value="Retrotrans_gag_dom"/>
</dbReference>
<comment type="caution">
    <text evidence="6">The sequence shown here is derived from an EMBL/GenBank/DDBJ whole genome shotgun (WGS) entry which is preliminary data.</text>
</comment>
<dbReference type="AlphaFoldDB" id="A0ABD1FN35"/>
<accession>A0ABD1FN35</accession>
<sequence length="701" mass="80257">MHGRFGGENGMNGRAGRGNCPWRVEPYGDRFQRGGYYEEELEARFEDPSKTMRHSLPEFHGKFDPDAYLEWKSQADKIFSLHNYSEGDKVKIFLAEFRGHANTWWNDLMRRQRLARLGEVPSCEELRRLMKETFLPRSYFLKLRGELQDLRQGARSVMDYYYELLSLMNKIGVSEPEESTQDRFIHGLNIPLKHKVQVEALKGITLGEVLGFAATFECQGKGMALSKARLASSQAGGGASANKWSTPSKRVEGPSTMQGKTPYKALASPQTTPATTTMEVKKVQCFKYEGYGHYARECPNQRIMVIGQDGSVYSEDEEGEEKKEADTSCNYEFSSGEEEDEEVKTLVVLRMLNVLPNLEDHREQQCNIFHMKCKVGAKTFLVIIDGGSCDNVVRDAGELRVESQCKVPLKLGEWEDEEYDRKVYKNGHTNEYFHMLNGMKVRLRPLTPKEVYEASQHLQRETERDKEKRLLSENCLLARPSNLGWALNSRSTLLLMVRNDLYVIFNTNTYPLLIENGLQGFQDVFPEELPNRLPLIRGIEHQIDFVPSSTLPNRAAYKANPKETQELQRKRWCEVMVDEEKIQAIRDWPTPKNVSEVRSFHGVASFYRRFVRDFSTKASPLNHLVKNDVLFKWGEEQERAFTTLKHDLTHAPLLALPDFDKTFELECDASGLGIGGILLQEERPIADALIFSTTTTCKYTG</sequence>
<dbReference type="GO" id="GO:0006508">
    <property type="term" value="P:proteolysis"/>
    <property type="evidence" value="ECO:0007669"/>
    <property type="project" value="UniProtKB-KW"/>
</dbReference>
<organism evidence="6 7">
    <name type="scientific">Salvia divinorum</name>
    <name type="common">Maria pastora</name>
    <name type="synonym">Diviner's sage</name>
    <dbReference type="NCBI Taxonomy" id="28513"/>
    <lineage>
        <taxon>Eukaryota</taxon>
        <taxon>Viridiplantae</taxon>
        <taxon>Streptophyta</taxon>
        <taxon>Embryophyta</taxon>
        <taxon>Tracheophyta</taxon>
        <taxon>Spermatophyta</taxon>
        <taxon>Magnoliopsida</taxon>
        <taxon>eudicotyledons</taxon>
        <taxon>Gunneridae</taxon>
        <taxon>Pentapetalae</taxon>
        <taxon>asterids</taxon>
        <taxon>lamiids</taxon>
        <taxon>Lamiales</taxon>
        <taxon>Lamiaceae</taxon>
        <taxon>Nepetoideae</taxon>
        <taxon>Mentheae</taxon>
        <taxon>Salviinae</taxon>
        <taxon>Salvia</taxon>
        <taxon>Salvia subgen. Calosphace</taxon>
    </lineage>
</organism>
<gene>
    <name evidence="6" type="ORF">AAHA92_32864</name>
</gene>
<evidence type="ECO:0000313" key="6">
    <source>
        <dbReference type="EMBL" id="KAL1532910.1"/>
    </source>
</evidence>
<feature type="region of interest" description="Disordered" evidence="3">
    <location>
        <begin position="235"/>
        <end position="270"/>
    </location>
</feature>
<dbReference type="InterPro" id="IPR036875">
    <property type="entry name" value="Znf_CCHC_sf"/>
</dbReference>
<dbReference type="PANTHER" id="PTHR35046">
    <property type="entry name" value="ZINC KNUCKLE (CCHC-TYPE) FAMILY PROTEIN"/>
    <property type="match status" value="1"/>
</dbReference>
<proteinExistence type="predicted"/>